<comment type="caution">
    <text evidence="1">The sequence shown here is derived from an EMBL/GenBank/DDBJ whole genome shotgun (WGS) entry which is preliminary data.</text>
</comment>
<evidence type="ECO:0000313" key="2">
    <source>
        <dbReference type="Proteomes" id="UP001580346"/>
    </source>
</evidence>
<evidence type="ECO:0000313" key="1">
    <source>
        <dbReference type="EMBL" id="MFB5265975.1"/>
    </source>
</evidence>
<accession>A0ABV5APQ1</accession>
<proteinExistence type="predicted"/>
<dbReference type="EMBL" id="JBHHMI010000002">
    <property type="protein sequence ID" value="MFB5265975.1"/>
    <property type="molecule type" value="Genomic_DNA"/>
</dbReference>
<keyword evidence="2" id="KW-1185">Reference proteome</keyword>
<organism evidence="1 2">
    <name type="scientific">Paenibacillus enshidis</name>
    <dbReference type="NCBI Taxonomy" id="1458439"/>
    <lineage>
        <taxon>Bacteria</taxon>
        <taxon>Bacillati</taxon>
        <taxon>Bacillota</taxon>
        <taxon>Bacilli</taxon>
        <taxon>Bacillales</taxon>
        <taxon>Paenibacillaceae</taxon>
        <taxon>Paenibacillus</taxon>
    </lineage>
</organism>
<name>A0ABV5APQ1_9BACL</name>
<sequence>MKRLTVFAGALLLTVGAAALLPALQQLDHFAGRAENTRAVLLPQPRMELNEYNLVDQLNGLPLTMQIAKASWKGVVLTLDLKMPDTAAGPATVYENIAEAASYCFYETSNVQQLLLRIVAEDPWTGKRHLLIAADIRRDEWPAEALRTLKGWSEPELPEELKNEFRISDTKLWRTRYHVQPPAENAAAFYTP</sequence>
<dbReference type="Proteomes" id="UP001580346">
    <property type="component" value="Unassembled WGS sequence"/>
</dbReference>
<gene>
    <name evidence="1" type="ORF">ACE41H_04125</name>
</gene>
<dbReference type="RefSeq" id="WP_375353526.1">
    <property type="nucleotide sequence ID" value="NZ_JBHHMI010000002.1"/>
</dbReference>
<evidence type="ECO:0008006" key="3">
    <source>
        <dbReference type="Google" id="ProtNLM"/>
    </source>
</evidence>
<reference evidence="1 2" key="1">
    <citation type="submission" date="2024-09" db="EMBL/GenBank/DDBJ databases">
        <title>Paenibacillus zeirhizospherea sp. nov., isolated from surface of the maize (Zea mays) roots in a horticulture field, Hungary.</title>
        <authorList>
            <person name="Marton D."/>
            <person name="Farkas M."/>
            <person name="Bedics A."/>
            <person name="Toth E."/>
            <person name="Tancsics A."/>
            <person name="Boka K."/>
            <person name="Maroti G."/>
            <person name="Kriszt B."/>
            <person name="Cserhati M."/>
        </authorList>
    </citation>
    <scope>NUCLEOTIDE SEQUENCE [LARGE SCALE GENOMIC DNA]</scope>
    <source>
        <strain evidence="1 2">KCTC 33519</strain>
    </source>
</reference>
<protein>
    <recommendedName>
        <fullName evidence="3">DUF4825 domain-containing protein</fullName>
    </recommendedName>
</protein>